<accession>A0A1V4HFN0</accession>
<dbReference type="AlphaFoldDB" id="A0A1V4HFN0"/>
<proteinExistence type="predicted"/>
<evidence type="ECO:0000313" key="1">
    <source>
        <dbReference type="EMBL" id="OPH53143.1"/>
    </source>
</evidence>
<protein>
    <submittedName>
        <fullName evidence="1">Uncharacterized protein</fullName>
    </submittedName>
</protein>
<evidence type="ECO:0000313" key="2">
    <source>
        <dbReference type="Proteomes" id="UP000190626"/>
    </source>
</evidence>
<comment type="caution">
    <text evidence="1">The sequence shown here is derived from an EMBL/GenBank/DDBJ whole genome shotgun (WGS) entry which is preliminary data.</text>
</comment>
<dbReference type="STRING" id="1469647.BC351_32220"/>
<organism evidence="1 2">
    <name type="scientific">Paenibacillus ferrarius</name>
    <dbReference type="NCBI Taxonomy" id="1469647"/>
    <lineage>
        <taxon>Bacteria</taxon>
        <taxon>Bacillati</taxon>
        <taxon>Bacillota</taxon>
        <taxon>Bacilli</taxon>
        <taxon>Bacillales</taxon>
        <taxon>Paenibacillaceae</taxon>
        <taxon>Paenibacillus</taxon>
    </lineage>
</organism>
<sequence length="60" mass="6587">MSAFFFTILTLPGASGHDPFSFRKGTEIPYLTQNQLFAAEREVGSLIAPLKGEIPANWTT</sequence>
<reference evidence="2" key="1">
    <citation type="submission" date="2016-07" db="EMBL/GenBank/DDBJ databases">
        <authorList>
            <person name="Florea S."/>
            <person name="Webb J.S."/>
            <person name="Jaromczyk J."/>
            <person name="Schardl C.L."/>
        </authorList>
    </citation>
    <scope>NUCLEOTIDE SEQUENCE [LARGE SCALE GENOMIC DNA]</scope>
    <source>
        <strain evidence="2">CY1</strain>
    </source>
</reference>
<name>A0A1V4HFN0_9BACL</name>
<keyword evidence="2" id="KW-1185">Reference proteome</keyword>
<gene>
    <name evidence="1" type="ORF">BC351_32220</name>
</gene>
<dbReference type="EMBL" id="MBTG01000024">
    <property type="protein sequence ID" value="OPH53143.1"/>
    <property type="molecule type" value="Genomic_DNA"/>
</dbReference>
<dbReference type="Proteomes" id="UP000190626">
    <property type="component" value="Unassembled WGS sequence"/>
</dbReference>